<dbReference type="InterPro" id="IPR001557">
    <property type="entry name" value="L-lactate/malate_DH"/>
</dbReference>
<evidence type="ECO:0000313" key="10">
    <source>
        <dbReference type="Proteomes" id="UP001501417"/>
    </source>
</evidence>
<feature type="binding site" evidence="5">
    <location>
        <position position="189"/>
    </location>
    <ligand>
        <name>substrate</name>
    </ligand>
</feature>
<evidence type="ECO:0000256" key="4">
    <source>
        <dbReference type="ARBA" id="ARBA00048313"/>
    </source>
</evidence>
<evidence type="ECO:0000256" key="3">
    <source>
        <dbReference type="ARBA" id="ARBA00023002"/>
    </source>
</evidence>
<protein>
    <recommendedName>
        <fullName evidence="2 5">Malate dehydrogenase</fullName>
        <ecNumber evidence="2 5">1.1.1.37</ecNumber>
    </recommendedName>
</protein>
<dbReference type="HAMAP" id="MF_01517">
    <property type="entry name" value="Malate_dehydrog_2"/>
    <property type="match status" value="1"/>
</dbReference>
<dbReference type="NCBIfam" id="NF003916">
    <property type="entry name" value="PRK05442.1"/>
    <property type="match status" value="1"/>
</dbReference>
<feature type="domain" description="Lactate/malate dehydrogenase C-terminal" evidence="8">
    <location>
        <begin position="183"/>
        <end position="350"/>
    </location>
</feature>
<dbReference type="SUPFAM" id="SSF56327">
    <property type="entry name" value="LDH C-terminal domain-like"/>
    <property type="match status" value="1"/>
</dbReference>
<keyword evidence="5 6" id="KW-0520">NAD</keyword>
<feature type="binding site" evidence="5">
    <location>
        <position position="132"/>
    </location>
    <ligand>
        <name>NAD(+)</name>
        <dbReference type="ChEBI" id="CHEBI:57540"/>
    </ligand>
</feature>
<organism evidence="9 10">
    <name type="scientific">Mycobacterium paraffinicum</name>
    <dbReference type="NCBI Taxonomy" id="53378"/>
    <lineage>
        <taxon>Bacteria</taxon>
        <taxon>Bacillati</taxon>
        <taxon>Actinomycetota</taxon>
        <taxon>Actinomycetes</taxon>
        <taxon>Mycobacteriales</taxon>
        <taxon>Mycobacteriaceae</taxon>
        <taxon>Mycobacterium</taxon>
    </lineage>
</organism>
<dbReference type="InterPro" id="IPR022383">
    <property type="entry name" value="Lactate/malate_DH_C"/>
</dbReference>
<dbReference type="EC" id="1.1.1.37" evidence="2 5"/>
<evidence type="ECO:0000259" key="7">
    <source>
        <dbReference type="Pfam" id="PF00056"/>
    </source>
</evidence>
<keyword evidence="10" id="KW-1185">Reference proteome</keyword>
<keyword evidence="5 6" id="KW-0816">Tricarboxylic acid cycle</keyword>
<feature type="active site" description="Proton acceptor" evidence="5">
    <location>
        <position position="214"/>
    </location>
</feature>
<name>A0ABP8RK37_9MYCO</name>
<dbReference type="PANTHER" id="PTHR23382">
    <property type="entry name" value="MALATE DEHYDROGENASE"/>
    <property type="match status" value="1"/>
</dbReference>
<feature type="binding site" evidence="5">
    <location>
        <position position="119"/>
    </location>
    <ligand>
        <name>substrate</name>
    </ligand>
</feature>
<feature type="binding site" evidence="5">
    <location>
        <position position="125"/>
    </location>
    <ligand>
        <name>substrate</name>
    </ligand>
</feature>
<comment type="similarity">
    <text evidence="1 5">Belongs to the LDH/MDH superfamily. MDH type 2 family.</text>
</comment>
<comment type="catalytic activity">
    <reaction evidence="4 5 6">
        <text>(S)-malate + NAD(+) = oxaloacetate + NADH + H(+)</text>
        <dbReference type="Rhea" id="RHEA:21432"/>
        <dbReference type="ChEBI" id="CHEBI:15378"/>
        <dbReference type="ChEBI" id="CHEBI:15589"/>
        <dbReference type="ChEBI" id="CHEBI:16452"/>
        <dbReference type="ChEBI" id="CHEBI:57540"/>
        <dbReference type="ChEBI" id="CHEBI:57945"/>
        <dbReference type="EC" id="1.1.1.37"/>
    </reaction>
</comment>
<evidence type="ECO:0000256" key="1">
    <source>
        <dbReference type="ARBA" id="ARBA00009613"/>
    </source>
</evidence>
<dbReference type="SUPFAM" id="SSF51735">
    <property type="entry name" value="NAD(P)-binding Rossmann-fold domains"/>
    <property type="match status" value="1"/>
</dbReference>
<dbReference type="Gene3D" id="3.40.50.720">
    <property type="entry name" value="NAD(P)-binding Rossmann-like Domain"/>
    <property type="match status" value="1"/>
</dbReference>
<keyword evidence="3 5" id="KW-0560">Oxidoreductase</keyword>
<sequence length="355" mass="37656">MAAERGALVSCRDPNLHDYLHKEYFDVSASPLKVAVTGAAGQIGYSLLFRLASGALLGPDRPIELRLLEIEPALKALEGVVMELDDCAFPLLSGVEIGADANKIFDGVNLALLVGARPRGPGMERSDLLEANGAIFTAQGKALNSVAADDVRIGVTGNPANTNALIAQSNAPDIPKERFSALTRLDHNRAISQLARKTGAKVTDIKKMTIWGNHSATQYPDIFHAEVGGKNAAEVVNDQKWIENDFIPTVAKRGAAIIDARGASSAASAASATIDAARSWLLGSPDGDWVSMAVYSDGSYGVPEGIMSSFPVTTKDGNWSIVQGLEIDDFSRSRIDKTTAELVDERNAVTELGLI</sequence>
<dbReference type="InterPro" id="IPR001252">
    <property type="entry name" value="Malate_DH_AS"/>
</dbReference>
<reference evidence="10" key="1">
    <citation type="journal article" date="2019" name="Int. J. Syst. Evol. Microbiol.">
        <title>The Global Catalogue of Microorganisms (GCM) 10K type strain sequencing project: providing services to taxonomists for standard genome sequencing and annotation.</title>
        <authorList>
            <consortium name="The Broad Institute Genomics Platform"/>
            <consortium name="The Broad Institute Genome Sequencing Center for Infectious Disease"/>
            <person name="Wu L."/>
            <person name="Ma J."/>
        </authorList>
    </citation>
    <scope>NUCLEOTIDE SEQUENCE [LARGE SCALE GENOMIC DNA]</scope>
    <source>
        <strain evidence="10">JCM 17782</strain>
    </source>
</reference>
<comment type="caution">
    <text evidence="9">The sequence shown here is derived from an EMBL/GenBank/DDBJ whole genome shotgun (WGS) entry which is preliminary data.</text>
</comment>
<dbReference type="CDD" id="cd01338">
    <property type="entry name" value="MDH_chloroplast-like"/>
    <property type="match status" value="1"/>
</dbReference>
<proteinExistence type="inferred from homology"/>
<dbReference type="Gene3D" id="3.90.110.10">
    <property type="entry name" value="Lactate dehydrogenase/glycoside hydrolase, family 4, C-terminal"/>
    <property type="match status" value="1"/>
</dbReference>
<gene>
    <name evidence="5" type="primary">mdh</name>
    <name evidence="9" type="ORF">GCM10023161_22920</name>
</gene>
<feature type="binding site" evidence="5">
    <location>
        <begin position="156"/>
        <end position="158"/>
    </location>
    <ligand>
        <name>NAD(+)</name>
        <dbReference type="ChEBI" id="CHEBI:57540"/>
    </ligand>
</feature>
<feature type="binding site" evidence="5">
    <location>
        <begin position="38"/>
        <end position="44"/>
    </location>
    <ligand>
        <name>NAD(+)</name>
        <dbReference type="ChEBI" id="CHEBI:57540"/>
    </ligand>
</feature>
<dbReference type="InterPro" id="IPR010945">
    <property type="entry name" value="Malate_DH_type2"/>
</dbReference>
<evidence type="ECO:0000256" key="2">
    <source>
        <dbReference type="ARBA" id="ARBA00012995"/>
    </source>
</evidence>
<dbReference type="Proteomes" id="UP001501417">
    <property type="component" value="Unassembled WGS sequence"/>
</dbReference>
<dbReference type="InterPro" id="IPR001236">
    <property type="entry name" value="Lactate/malate_DH_N"/>
</dbReference>
<evidence type="ECO:0000259" key="8">
    <source>
        <dbReference type="Pfam" id="PF02866"/>
    </source>
</evidence>
<dbReference type="PROSITE" id="PS00068">
    <property type="entry name" value="MDH"/>
    <property type="match status" value="1"/>
</dbReference>
<dbReference type="InterPro" id="IPR015955">
    <property type="entry name" value="Lactate_DH/Glyco_Ohase_4_C"/>
</dbReference>
<evidence type="ECO:0000256" key="5">
    <source>
        <dbReference type="HAMAP-Rule" id="MF_01517"/>
    </source>
</evidence>
<dbReference type="PIRSF" id="PIRSF000102">
    <property type="entry name" value="Lac_mal_DH"/>
    <property type="match status" value="1"/>
</dbReference>
<feature type="binding site" evidence="5">
    <location>
        <position position="158"/>
    </location>
    <ligand>
        <name>substrate</name>
    </ligand>
</feature>
<dbReference type="InterPro" id="IPR036291">
    <property type="entry name" value="NAD(P)-bd_dom_sf"/>
</dbReference>
<evidence type="ECO:0000256" key="6">
    <source>
        <dbReference type="RuleBase" id="RU000422"/>
    </source>
</evidence>
<accession>A0ABP8RK37</accession>
<dbReference type="Pfam" id="PF02866">
    <property type="entry name" value="Ldh_1_C"/>
    <property type="match status" value="1"/>
</dbReference>
<dbReference type="EMBL" id="BAABGF010000030">
    <property type="protein sequence ID" value="GAA4541048.1"/>
    <property type="molecule type" value="Genomic_DNA"/>
</dbReference>
<comment type="function">
    <text evidence="5">Catalyzes the reversible oxidation of malate to oxaloacetate.</text>
</comment>
<dbReference type="NCBIfam" id="TIGR01759">
    <property type="entry name" value="MalateDH-SF1"/>
    <property type="match status" value="1"/>
</dbReference>
<feature type="binding site" evidence="5">
    <location>
        <position position="139"/>
    </location>
    <ligand>
        <name>NAD(+)</name>
        <dbReference type="ChEBI" id="CHEBI:57540"/>
    </ligand>
</feature>
<evidence type="ECO:0000313" key="9">
    <source>
        <dbReference type="EMBL" id="GAA4541048.1"/>
    </source>
</evidence>
<feature type="domain" description="Lactate/malate dehydrogenase N-terminal" evidence="7">
    <location>
        <begin position="33"/>
        <end position="177"/>
    </location>
</feature>
<dbReference type="Pfam" id="PF00056">
    <property type="entry name" value="Ldh_1_N"/>
    <property type="match status" value="1"/>
</dbReference>